<name>A0A1V2IAC0_9ACTN</name>
<dbReference type="InterPro" id="IPR000683">
    <property type="entry name" value="Gfo/Idh/MocA-like_OxRdtase_N"/>
</dbReference>
<dbReference type="InterPro" id="IPR036291">
    <property type="entry name" value="NAD(P)-bd_dom_sf"/>
</dbReference>
<evidence type="ECO:0000256" key="1">
    <source>
        <dbReference type="SAM" id="MobiDB-lite"/>
    </source>
</evidence>
<reference evidence="5" key="1">
    <citation type="submission" date="2016-10" db="EMBL/GenBank/DDBJ databases">
        <title>Frankia sp. NRRL B-16386 Genome sequencing.</title>
        <authorList>
            <person name="Ghodhbane-Gtari F."/>
            <person name="Swanson E."/>
            <person name="Gueddou A."/>
            <person name="Hezbri K."/>
            <person name="Ktari K."/>
            <person name="Nouioui I."/>
            <person name="Morris K."/>
            <person name="Simpson S."/>
            <person name="Abebe-Akele F."/>
            <person name="Thomas K."/>
            <person name="Gtari M."/>
            <person name="Tisa L.S."/>
        </authorList>
    </citation>
    <scope>NUCLEOTIDE SEQUENCE [LARGE SCALE GENOMIC DNA]</scope>
    <source>
        <strain evidence="5">NRRL B-16386</strain>
    </source>
</reference>
<dbReference type="SUPFAM" id="SSF51735">
    <property type="entry name" value="NAD(P)-binding Rossmann-fold domains"/>
    <property type="match status" value="1"/>
</dbReference>
<dbReference type="RefSeq" id="WP_076818659.1">
    <property type="nucleotide sequence ID" value="NZ_MOMC01000040.1"/>
</dbReference>
<dbReference type="Pfam" id="PF01408">
    <property type="entry name" value="GFO_IDH_MocA"/>
    <property type="match status" value="1"/>
</dbReference>
<organism evidence="4 5">
    <name type="scientific">Pseudofrankia asymbiotica</name>
    <dbReference type="NCBI Taxonomy" id="1834516"/>
    <lineage>
        <taxon>Bacteria</taxon>
        <taxon>Bacillati</taxon>
        <taxon>Actinomycetota</taxon>
        <taxon>Actinomycetes</taxon>
        <taxon>Frankiales</taxon>
        <taxon>Frankiaceae</taxon>
        <taxon>Pseudofrankia</taxon>
    </lineage>
</organism>
<evidence type="ECO:0000313" key="4">
    <source>
        <dbReference type="EMBL" id="ONH28420.1"/>
    </source>
</evidence>
<dbReference type="GO" id="GO:0000166">
    <property type="term" value="F:nucleotide binding"/>
    <property type="evidence" value="ECO:0007669"/>
    <property type="project" value="InterPro"/>
</dbReference>
<gene>
    <name evidence="4" type="ORF">BL253_19730</name>
</gene>
<comment type="caution">
    <text evidence="4">The sequence shown here is derived from an EMBL/GenBank/DDBJ whole genome shotgun (WGS) entry which is preliminary data.</text>
</comment>
<dbReference type="AlphaFoldDB" id="A0A1V2IAC0"/>
<proteinExistence type="predicted"/>
<dbReference type="EMBL" id="MOMC01000040">
    <property type="protein sequence ID" value="ONH28420.1"/>
    <property type="molecule type" value="Genomic_DNA"/>
</dbReference>
<dbReference type="Proteomes" id="UP000188929">
    <property type="component" value="Unassembled WGS sequence"/>
</dbReference>
<dbReference type="SUPFAM" id="SSF55347">
    <property type="entry name" value="Glyceraldehyde-3-phosphate dehydrogenase-like, C-terminal domain"/>
    <property type="match status" value="1"/>
</dbReference>
<feature type="region of interest" description="Disordered" evidence="1">
    <location>
        <begin position="446"/>
        <end position="466"/>
    </location>
</feature>
<sequence length="550" mass="57568">MPRIHLVSNLPGVSALGDHLRAAGLGPTSARSADALLVLIDRPLDSVEQELLDRARQSVPVLLAGPTVRALPSDSPLVEASGLIPGHTTPTHELRVTVGPNGAEVAARMGEFRPVDSWVVPDKIADDVERLLLVQQGTAEFPICTWRPSTGLGMFTLGSTASTLADPAYHRLVGRWLRHTLGVRDEAPIGVGLLGEPGTPAVHQTAVEATEGLNLVAVSGTGRAGGGRSGESQARSYDEPDSLIADADVRLVVIGTPNNTRAQWASRALEAGKDVVIPSPFALSTQEADDLALLAAARSSLLAMYPERREDPAYQSLRAAVRRGAIGDILSVEVIHGAYNRPPGGWRDDERASGGLIHDRAAAHLDWVLDLVDEPVEWVTATAHKRVWHHVTNADHARVLLRFANGAEAQVTVSDLLAVPTTRLHVLGSTGSVFGDDPATGALAAGGTAETAPAGGWARAGGRHEGRTGERAHSAALSAGPLTVISHDGTRTRLPLTVGAPHPFYRDLADALLSGWPLAAYRVETARKVVAVAEAATRSAGGGGVQIGPA</sequence>
<dbReference type="Pfam" id="PF22725">
    <property type="entry name" value="GFO_IDH_MocA_C3"/>
    <property type="match status" value="1"/>
</dbReference>
<dbReference type="Gene3D" id="3.40.50.720">
    <property type="entry name" value="NAD(P)-binding Rossmann-like Domain"/>
    <property type="match status" value="1"/>
</dbReference>
<dbReference type="STRING" id="1834516.BL253_19730"/>
<feature type="domain" description="GFO/IDH/MocA-like oxidoreductase" evidence="3">
    <location>
        <begin position="314"/>
        <end position="433"/>
    </location>
</feature>
<accession>A0A1V2IAC0</accession>
<evidence type="ECO:0000259" key="2">
    <source>
        <dbReference type="Pfam" id="PF01408"/>
    </source>
</evidence>
<dbReference type="PANTHER" id="PTHR43708">
    <property type="entry name" value="CONSERVED EXPRESSED OXIDOREDUCTASE (EUROFUNG)"/>
    <property type="match status" value="1"/>
</dbReference>
<feature type="domain" description="Gfo/Idh/MocA-like oxidoreductase N-terminal" evidence="2">
    <location>
        <begin position="189"/>
        <end position="302"/>
    </location>
</feature>
<protein>
    <submittedName>
        <fullName evidence="4">Oxidoreductase</fullName>
    </submittedName>
</protein>
<dbReference type="InterPro" id="IPR051317">
    <property type="entry name" value="Gfo/Idh/MocA_oxidoreduct"/>
</dbReference>
<dbReference type="Gene3D" id="3.30.360.10">
    <property type="entry name" value="Dihydrodipicolinate Reductase, domain 2"/>
    <property type="match status" value="1"/>
</dbReference>
<dbReference type="PANTHER" id="PTHR43708:SF8">
    <property type="entry name" value="OXIDOREDUCTASE"/>
    <property type="match status" value="1"/>
</dbReference>
<dbReference type="OrthoDB" id="256869at2"/>
<dbReference type="InterPro" id="IPR055170">
    <property type="entry name" value="GFO_IDH_MocA-like_dom"/>
</dbReference>
<keyword evidence="5" id="KW-1185">Reference proteome</keyword>
<evidence type="ECO:0000259" key="3">
    <source>
        <dbReference type="Pfam" id="PF22725"/>
    </source>
</evidence>
<evidence type="ECO:0000313" key="5">
    <source>
        <dbReference type="Proteomes" id="UP000188929"/>
    </source>
</evidence>
<feature type="compositionally biased region" description="Low complexity" evidence="1">
    <location>
        <begin position="446"/>
        <end position="457"/>
    </location>
</feature>